<dbReference type="InterPro" id="IPR019734">
    <property type="entry name" value="TPR_rpt"/>
</dbReference>
<dbReference type="KEGG" id="hch:HCH_03378"/>
<keyword evidence="5" id="KW-1185">Reference proteome</keyword>
<dbReference type="HOGENOM" id="CLU_002404_0_0_6"/>
<dbReference type="Gene3D" id="1.25.40.10">
    <property type="entry name" value="Tetratricopeptide repeat domain"/>
    <property type="match status" value="2"/>
</dbReference>
<sequence length="723" mass="79283">MAAYGKLHRACLIASLLALIACADVMARQPTSAAQAETLLRELETYRNEGRLDKAVELANNNPTLPGQLSDRTMRARLWRAYGALRYATGQWEEAESLLTQALTLADDGPLKAAAANDLGLVKIARREPLRAIALFKEAYAMTSVAEDLELRVRAGMNLTRAYLDHGQWGTLADSLASNAKDLALLGDAPAATPQWLRLGRLYLEAGARLNAADYRLRSFQVLQKALAMSRRADNKAQESYALGYIGQLYEQERRVEEALDYTRRALFAAQEVGAEESLYLWQWRMALLLRQSGDSVGAVRSYRQAIASLNRIQSRVQDHSLVNFREVIRPLYYGFADMMLARSAAMTDAEGKQSILQEVMDALESMKLAEVENHFNSECMALPERQTKLTEIAGGGAVFYPVSLADRTELIVLMPDGARQFTLQVNASELQALTIEFRTQIEAYSSGAGYLAPAQKLYSLFIEPVKSELQRQNVSTLIVVPDASLRTIPFAALHNGQTFLIEQFAIATTPGMTLTEPAPFQRDGVRVLAGGLAAGAQGFAPIPGVAAELRRIEALFPARRIQDKDFVLKAVKREIAQGEYSIVHLATHAEFNSDHTKSFLLTYDGRLTLDSLQDSVGLRRYTGAPLDLLVLSACQTAVGDDQAALGLAGVAIKAGARSALATLWFINDRAASQLIGEFYAHLNNSGQSKAEALRKAQVSMLSRPGSSHPSLWAPFLLIGAWM</sequence>
<feature type="chain" id="PRO_5004215419" evidence="2">
    <location>
        <begin position="28"/>
        <end position="723"/>
    </location>
</feature>
<feature type="repeat" description="TPR" evidence="1">
    <location>
        <begin position="76"/>
        <end position="109"/>
    </location>
</feature>
<feature type="domain" description="CHAT" evidence="3">
    <location>
        <begin position="453"/>
        <end position="721"/>
    </location>
</feature>
<dbReference type="SMART" id="SM00028">
    <property type="entry name" value="TPR"/>
    <property type="match status" value="3"/>
</dbReference>
<feature type="signal peptide" evidence="2">
    <location>
        <begin position="1"/>
        <end position="27"/>
    </location>
</feature>
<dbReference type="EMBL" id="CP000155">
    <property type="protein sequence ID" value="ABC30128.1"/>
    <property type="molecule type" value="Genomic_DNA"/>
</dbReference>
<organism evidence="4 5">
    <name type="scientific">Hahella chejuensis (strain KCTC 2396)</name>
    <dbReference type="NCBI Taxonomy" id="349521"/>
    <lineage>
        <taxon>Bacteria</taxon>
        <taxon>Pseudomonadati</taxon>
        <taxon>Pseudomonadota</taxon>
        <taxon>Gammaproteobacteria</taxon>
        <taxon>Oceanospirillales</taxon>
        <taxon>Hahellaceae</taxon>
        <taxon>Hahella</taxon>
    </lineage>
</organism>
<evidence type="ECO:0000259" key="3">
    <source>
        <dbReference type="Pfam" id="PF12770"/>
    </source>
</evidence>
<proteinExistence type="predicted"/>
<dbReference type="SUPFAM" id="SSF48452">
    <property type="entry name" value="TPR-like"/>
    <property type="match status" value="2"/>
</dbReference>
<evidence type="ECO:0000256" key="1">
    <source>
        <dbReference type="PROSITE-ProRule" id="PRU00339"/>
    </source>
</evidence>
<name>Q2SGU6_HAHCH</name>
<protein>
    <submittedName>
        <fullName evidence="4">Uncharacterized protein conserved in bacteria</fullName>
    </submittedName>
</protein>
<evidence type="ECO:0000313" key="4">
    <source>
        <dbReference type="EMBL" id="ABC30128.1"/>
    </source>
</evidence>
<keyword evidence="1" id="KW-0802">TPR repeat</keyword>
<evidence type="ECO:0000313" key="5">
    <source>
        <dbReference type="Proteomes" id="UP000000238"/>
    </source>
</evidence>
<dbReference type="STRING" id="349521.HCH_03378"/>
<dbReference type="InterPro" id="IPR011990">
    <property type="entry name" value="TPR-like_helical_dom_sf"/>
</dbReference>
<dbReference type="Pfam" id="PF13424">
    <property type="entry name" value="TPR_12"/>
    <property type="match status" value="1"/>
</dbReference>
<dbReference type="Proteomes" id="UP000000238">
    <property type="component" value="Chromosome"/>
</dbReference>
<dbReference type="InterPro" id="IPR024983">
    <property type="entry name" value="CHAT_dom"/>
</dbReference>
<evidence type="ECO:0000256" key="2">
    <source>
        <dbReference type="SAM" id="SignalP"/>
    </source>
</evidence>
<dbReference type="PROSITE" id="PS51257">
    <property type="entry name" value="PROKAR_LIPOPROTEIN"/>
    <property type="match status" value="1"/>
</dbReference>
<dbReference type="PANTHER" id="PTHR10098">
    <property type="entry name" value="RAPSYN-RELATED"/>
    <property type="match status" value="1"/>
</dbReference>
<dbReference type="PROSITE" id="PS50005">
    <property type="entry name" value="TPR"/>
    <property type="match status" value="1"/>
</dbReference>
<dbReference type="AlphaFoldDB" id="Q2SGU6"/>
<dbReference type="eggNOG" id="COG0457">
    <property type="taxonomic scope" value="Bacteria"/>
</dbReference>
<dbReference type="eggNOG" id="COG4995">
    <property type="taxonomic scope" value="Bacteria"/>
</dbReference>
<gene>
    <name evidence="4" type="ordered locus">HCH_03378</name>
</gene>
<dbReference type="Pfam" id="PF12770">
    <property type="entry name" value="CHAT"/>
    <property type="match status" value="1"/>
</dbReference>
<keyword evidence="2" id="KW-0732">Signal</keyword>
<reference evidence="4 5" key="1">
    <citation type="journal article" date="2005" name="Nucleic Acids Res.">
        <title>Genomic blueprint of Hahella chejuensis, a marine microbe producing an algicidal agent.</title>
        <authorList>
            <person name="Jeong H."/>
            <person name="Yim J.H."/>
            <person name="Lee C."/>
            <person name="Choi S.-H."/>
            <person name="Park Y.K."/>
            <person name="Yoon S.H."/>
            <person name="Hur C.-G."/>
            <person name="Kang H.-Y."/>
            <person name="Kim D."/>
            <person name="Lee H.H."/>
            <person name="Park K.H."/>
            <person name="Park S.-H."/>
            <person name="Park H.-S."/>
            <person name="Lee H.K."/>
            <person name="Oh T.K."/>
            <person name="Kim J.F."/>
        </authorList>
    </citation>
    <scope>NUCLEOTIDE SEQUENCE [LARGE SCALE GENOMIC DNA]</scope>
    <source>
        <strain evidence="4 5">KCTC 2396</strain>
    </source>
</reference>
<accession>Q2SGU6</accession>